<evidence type="ECO:0000256" key="6">
    <source>
        <dbReference type="ARBA" id="ARBA00022694"/>
    </source>
</evidence>
<dbReference type="AlphaFoldDB" id="A0A9N8V8J8"/>
<dbReference type="SUPFAM" id="SSF101744">
    <property type="entry name" value="Rof/RNase P subunit-like"/>
    <property type="match status" value="1"/>
</dbReference>
<dbReference type="GO" id="GO:0005730">
    <property type="term" value="C:nucleolus"/>
    <property type="evidence" value="ECO:0007669"/>
    <property type="project" value="UniProtKB-SubCell"/>
</dbReference>
<keyword evidence="5" id="KW-0597">Phosphoprotein</keyword>
<dbReference type="InterPro" id="IPR016848">
    <property type="entry name" value="RNase_P/MRP_Rpp29-subunit"/>
</dbReference>
<evidence type="ECO:0000256" key="4">
    <source>
        <dbReference type="ARBA" id="ARBA00016225"/>
    </source>
</evidence>
<dbReference type="EMBL" id="CAJVPP010000060">
    <property type="protein sequence ID" value="CAG8438534.1"/>
    <property type="molecule type" value="Genomic_DNA"/>
</dbReference>
<evidence type="ECO:0000256" key="3">
    <source>
        <dbReference type="ARBA" id="ARBA00006181"/>
    </source>
</evidence>
<evidence type="ECO:0000256" key="7">
    <source>
        <dbReference type="ARBA" id="ARBA00023242"/>
    </source>
</evidence>
<gene>
    <name evidence="9" type="ORF">FMOSSE_LOCUS611</name>
</gene>
<dbReference type="PANTHER" id="PTHR13348">
    <property type="entry name" value="RIBONUCLEASE P SUBUNIT P29"/>
    <property type="match status" value="1"/>
</dbReference>
<protein>
    <recommendedName>
        <fullName evidence="4">Ribonuclease P protein subunit p29</fullName>
    </recommendedName>
</protein>
<dbReference type="SMART" id="SM00538">
    <property type="entry name" value="POP4"/>
    <property type="match status" value="1"/>
</dbReference>
<dbReference type="Proteomes" id="UP000789375">
    <property type="component" value="Unassembled WGS sequence"/>
</dbReference>
<evidence type="ECO:0000256" key="8">
    <source>
        <dbReference type="ARBA" id="ARBA00046486"/>
    </source>
</evidence>
<name>A0A9N8V8J8_FUNMO</name>
<dbReference type="GO" id="GO:0006364">
    <property type="term" value="P:rRNA processing"/>
    <property type="evidence" value="ECO:0007669"/>
    <property type="project" value="TreeGrafter"/>
</dbReference>
<dbReference type="PANTHER" id="PTHR13348:SF0">
    <property type="entry name" value="RIBONUCLEASE P PROTEIN SUBUNIT P29"/>
    <property type="match status" value="1"/>
</dbReference>
<dbReference type="FunFam" id="2.30.30.210:FF:000001">
    <property type="entry name" value="Ribonuclease P protein subunit p29"/>
    <property type="match status" value="1"/>
</dbReference>
<evidence type="ECO:0000313" key="9">
    <source>
        <dbReference type="EMBL" id="CAG8438534.1"/>
    </source>
</evidence>
<dbReference type="GO" id="GO:0000172">
    <property type="term" value="C:ribonuclease MRP complex"/>
    <property type="evidence" value="ECO:0007669"/>
    <property type="project" value="InterPro"/>
</dbReference>
<dbReference type="InterPro" id="IPR002730">
    <property type="entry name" value="Rpp29/RNP1"/>
</dbReference>
<comment type="similarity">
    <text evidence="3">Belongs to the eukaryotic/archaeal RNase P protein component 1 family.</text>
</comment>
<comment type="function">
    <text evidence="1">Component of ribonuclease P, a ribonucleoprotein complex that generates mature tRNA molecules by cleaving their 5'-ends.</text>
</comment>
<dbReference type="InterPro" id="IPR036980">
    <property type="entry name" value="RNase_P/MRP_Rpp29_sf"/>
</dbReference>
<organism evidence="9 10">
    <name type="scientific">Funneliformis mosseae</name>
    <name type="common">Endomycorrhizal fungus</name>
    <name type="synonym">Glomus mosseae</name>
    <dbReference type="NCBI Taxonomy" id="27381"/>
    <lineage>
        <taxon>Eukaryota</taxon>
        <taxon>Fungi</taxon>
        <taxon>Fungi incertae sedis</taxon>
        <taxon>Mucoromycota</taxon>
        <taxon>Glomeromycotina</taxon>
        <taxon>Glomeromycetes</taxon>
        <taxon>Glomerales</taxon>
        <taxon>Glomeraceae</taxon>
        <taxon>Funneliformis</taxon>
    </lineage>
</organism>
<comment type="subunit">
    <text evidence="8">Component of nuclear RNase P and RNase MRP ribonucleoproteins. RNase P consists of a catalytic RNA moiety and 10 different protein chains; POP1, POP4, POP5, POP7, RPP14, RPP21, RPP25, RPP30, RPP38 and RPP40. Within the RNase P complex, POP1, POP7 and RPP25 form the 'finger' subcomplex, POP5, RPP14, RPP40 and homodimeric RPP30 form the 'palm' subcomplex, and RPP21, POP4 and RPP38 form the 'wrist' subcomplex. All subunits of the RNase P complex interact with the catalytic RNA. Several subunits of RNase P are also part of the RNase MRP complex. RNase MRP consists of a catalytic RNA moiety and about 8 protein subunits; POP1, POP7, RPP25, RPP30, RPP38, RPP40 and possibly also POP4 and POP5.</text>
</comment>
<proteinExistence type="inferred from homology"/>
<reference evidence="9" key="1">
    <citation type="submission" date="2021-06" db="EMBL/GenBank/DDBJ databases">
        <authorList>
            <person name="Kallberg Y."/>
            <person name="Tangrot J."/>
            <person name="Rosling A."/>
        </authorList>
    </citation>
    <scope>NUCLEOTIDE SEQUENCE</scope>
    <source>
        <strain evidence="9">87-6 pot B 2015</strain>
    </source>
</reference>
<comment type="subcellular location">
    <subcellularLocation>
        <location evidence="2">Nucleus</location>
        <location evidence="2">Nucleolus</location>
    </subcellularLocation>
</comment>
<dbReference type="Gene3D" id="2.30.30.210">
    <property type="entry name" value="Ribonuclease P/MRP, subunit p29"/>
    <property type="match status" value="1"/>
</dbReference>
<keyword evidence="10" id="KW-1185">Reference proteome</keyword>
<dbReference type="GO" id="GO:0033204">
    <property type="term" value="F:ribonuclease P RNA binding"/>
    <property type="evidence" value="ECO:0007669"/>
    <property type="project" value="InterPro"/>
</dbReference>
<keyword evidence="6" id="KW-0819">tRNA processing</keyword>
<sequence length="227" mass="26367">MSKLYSRLPRYIQSSQVAKNEKQPPVSETTRKFVPNFVMGSIETTTKDPSKIFATKVKDKVLLLDNPLKSSNEKKKRMLLKKKYKVMSAKEKKQTKIYEVPKECHKYELFLPLHELWLQYIEELYGKSNPIVFAQKLLRADFHGAILTVSKSKCASYVGVTGIVIQETENMFKLITKGDSLKCIPKGHSIFTFQLRDHMYILYGDQFRYRSASRVTKKFKNKPSIDL</sequence>
<dbReference type="GO" id="GO:0001682">
    <property type="term" value="P:tRNA 5'-leader removal"/>
    <property type="evidence" value="ECO:0007669"/>
    <property type="project" value="InterPro"/>
</dbReference>
<comment type="caution">
    <text evidence="9">The sequence shown here is derived from an EMBL/GenBank/DDBJ whole genome shotgun (WGS) entry which is preliminary data.</text>
</comment>
<evidence type="ECO:0000256" key="5">
    <source>
        <dbReference type="ARBA" id="ARBA00022553"/>
    </source>
</evidence>
<dbReference type="Pfam" id="PF01868">
    <property type="entry name" value="RNase_P-MRP_p29"/>
    <property type="match status" value="1"/>
</dbReference>
<dbReference type="InterPro" id="IPR023534">
    <property type="entry name" value="Rof/RNase_P-like"/>
</dbReference>
<evidence type="ECO:0000256" key="2">
    <source>
        <dbReference type="ARBA" id="ARBA00004604"/>
    </source>
</evidence>
<accession>A0A9N8V8J8</accession>
<dbReference type="GO" id="GO:0030677">
    <property type="term" value="C:ribonuclease P complex"/>
    <property type="evidence" value="ECO:0007669"/>
    <property type="project" value="InterPro"/>
</dbReference>
<evidence type="ECO:0000313" key="10">
    <source>
        <dbReference type="Proteomes" id="UP000789375"/>
    </source>
</evidence>
<keyword evidence="7" id="KW-0539">Nucleus</keyword>
<evidence type="ECO:0000256" key="1">
    <source>
        <dbReference type="ARBA" id="ARBA00002435"/>
    </source>
</evidence>